<accession>A0A9N9KCS8</accession>
<dbReference type="EMBL" id="CAJVQA010050085">
    <property type="protein sequence ID" value="CAG8821153.1"/>
    <property type="molecule type" value="Genomic_DNA"/>
</dbReference>
<reference evidence="1" key="1">
    <citation type="submission" date="2021-06" db="EMBL/GenBank/DDBJ databases">
        <authorList>
            <person name="Kallberg Y."/>
            <person name="Tangrot J."/>
            <person name="Rosling A."/>
        </authorList>
    </citation>
    <scope>NUCLEOTIDE SEQUENCE</scope>
    <source>
        <strain evidence="1">FL966</strain>
    </source>
</reference>
<feature type="non-terminal residue" evidence="1">
    <location>
        <position position="1"/>
    </location>
</feature>
<organism evidence="1 2">
    <name type="scientific">Cetraspora pellucida</name>
    <dbReference type="NCBI Taxonomy" id="1433469"/>
    <lineage>
        <taxon>Eukaryota</taxon>
        <taxon>Fungi</taxon>
        <taxon>Fungi incertae sedis</taxon>
        <taxon>Mucoromycota</taxon>
        <taxon>Glomeromycotina</taxon>
        <taxon>Glomeromycetes</taxon>
        <taxon>Diversisporales</taxon>
        <taxon>Gigasporaceae</taxon>
        <taxon>Cetraspora</taxon>
    </lineage>
</organism>
<dbReference type="Proteomes" id="UP000789759">
    <property type="component" value="Unassembled WGS sequence"/>
</dbReference>
<proteinExistence type="predicted"/>
<comment type="caution">
    <text evidence="1">The sequence shown here is derived from an EMBL/GenBank/DDBJ whole genome shotgun (WGS) entry which is preliminary data.</text>
</comment>
<keyword evidence="2" id="KW-1185">Reference proteome</keyword>
<name>A0A9N9KCS8_9GLOM</name>
<sequence length="45" mass="5055">IVDEILKTIKIHELSTTIHDSSYASILQNSCAIIIVSPIKYQQLN</sequence>
<dbReference type="AlphaFoldDB" id="A0A9N9KCS8"/>
<protein>
    <submittedName>
        <fullName evidence="1">15402_t:CDS:1</fullName>
    </submittedName>
</protein>
<gene>
    <name evidence="1" type="ORF">CPELLU_LOCUS19703</name>
</gene>
<evidence type="ECO:0000313" key="1">
    <source>
        <dbReference type="EMBL" id="CAG8821153.1"/>
    </source>
</evidence>
<evidence type="ECO:0000313" key="2">
    <source>
        <dbReference type="Proteomes" id="UP000789759"/>
    </source>
</evidence>